<evidence type="ECO:0000313" key="2">
    <source>
        <dbReference type="Proteomes" id="UP000064243"/>
    </source>
</evidence>
<sequence>MIAMSMTSTYDEYRRDSIASAPVYPAPTHPVRRAMMHALAMIGLGMGGVAAVDDDEALGID</sequence>
<protein>
    <submittedName>
        <fullName evidence="1">Uncharacterized protein</fullName>
    </submittedName>
</protein>
<reference evidence="1 2" key="1">
    <citation type="journal article" date="2015" name="Appl. Environ. Microbiol.">
        <title>Aerobic and Anaerobic Thiosulfate Oxidation by a Cold-Adapted, Subglacial Chemoautotroph.</title>
        <authorList>
            <person name="Harrold Z.R."/>
            <person name="Skidmore M.L."/>
            <person name="Hamilton T.L."/>
            <person name="Desch L."/>
            <person name="Amada K."/>
            <person name="van Gelder W."/>
            <person name="Glover K."/>
            <person name="Roden E.E."/>
            <person name="Boyd E.S."/>
        </authorList>
    </citation>
    <scope>NUCLEOTIDE SEQUENCE [LARGE SCALE GENOMIC DNA]</scope>
    <source>
        <strain evidence="1 2">RG</strain>
    </source>
</reference>
<name>A0A106BRB1_THIDE</name>
<accession>A0A106BRB1</accession>
<comment type="caution">
    <text evidence="1">The sequence shown here is derived from an EMBL/GenBank/DDBJ whole genome shotgun (WGS) entry which is preliminary data.</text>
</comment>
<proteinExistence type="predicted"/>
<dbReference type="Proteomes" id="UP000064243">
    <property type="component" value="Unassembled WGS sequence"/>
</dbReference>
<dbReference type="AlphaFoldDB" id="A0A106BRB1"/>
<dbReference type="EMBL" id="LDUG01000018">
    <property type="protein sequence ID" value="KVW97070.1"/>
    <property type="molecule type" value="Genomic_DNA"/>
</dbReference>
<evidence type="ECO:0000313" key="1">
    <source>
        <dbReference type="EMBL" id="KVW97070.1"/>
    </source>
</evidence>
<keyword evidence="2" id="KW-1185">Reference proteome</keyword>
<gene>
    <name evidence="1" type="ORF">ABW22_06640</name>
</gene>
<organism evidence="1 2">
    <name type="scientific">Thiobacillus denitrificans</name>
    <dbReference type="NCBI Taxonomy" id="36861"/>
    <lineage>
        <taxon>Bacteria</taxon>
        <taxon>Pseudomonadati</taxon>
        <taxon>Pseudomonadota</taxon>
        <taxon>Betaproteobacteria</taxon>
        <taxon>Nitrosomonadales</taxon>
        <taxon>Thiobacillaceae</taxon>
        <taxon>Thiobacillus</taxon>
    </lineage>
</organism>
<dbReference type="PATRIC" id="fig|36861.3.peg.802"/>